<dbReference type="PANTHER" id="PTHR23308">
    <property type="entry name" value="NUCLEAR INHIBITOR OF PROTEIN PHOSPHATASE-1"/>
    <property type="match status" value="1"/>
</dbReference>
<evidence type="ECO:0000256" key="7">
    <source>
        <dbReference type="ARBA" id="ARBA00023054"/>
    </source>
</evidence>
<evidence type="ECO:0000259" key="13">
    <source>
        <dbReference type="PROSITE" id="PS50006"/>
    </source>
</evidence>
<dbReference type="SUPFAM" id="SSF49879">
    <property type="entry name" value="SMAD/FHA domain"/>
    <property type="match status" value="1"/>
</dbReference>
<comment type="function">
    <text evidence="11">Required for pre-mRNA splicing as component of the spliceosome. As a component of the minor spliceosome, involved in the splicing of U12-type introns in pre-mRNAs. Down-regulates NF-kappa-B signaling by competing with RELA for CREBBP/EP300 binding. Involved in the microRNA (miRNA) biogenesis. May be involved in cyclin-D1/CCND1 mRNA stability through the SNARP complex which associates with both the 3'end of the CCND1 gene and its mRNA.</text>
</comment>
<dbReference type="Pfam" id="PF00498">
    <property type="entry name" value="FHA"/>
    <property type="match status" value="1"/>
</dbReference>
<dbReference type="AlphaFoldDB" id="A0A915CEI9"/>
<evidence type="ECO:0000256" key="9">
    <source>
        <dbReference type="ARBA" id="ARBA00023187"/>
    </source>
</evidence>
<dbReference type="InterPro" id="IPR050923">
    <property type="entry name" value="Cell_Proc_Reg/RNA_Proc"/>
</dbReference>
<evidence type="ECO:0000256" key="12">
    <source>
        <dbReference type="SAM" id="MobiDB-lite"/>
    </source>
</evidence>
<feature type="compositionally biased region" description="Basic and acidic residues" evidence="12">
    <location>
        <begin position="56"/>
        <end position="96"/>
    </location>
</feature>
<dbReference type="PROSITE" id="PS50006">
    <property type="entry name" value="FHA_DOMAIN"/>
    <property type="match status" value="1"/>
</dbReference>
<dbReference type="GO" id="GO:0031047">
    <property type="term" value="P:regulatory ncRNA-mediated gene silencing"/>
    <property type="evidence" value="ECO:0007669"/>
    <property type="project" value="UniProtKB-KW"/>
</dbReference>
<protein>
    <submittedName>
        <fullName evidence="15 16">FHA domain-containing protein</fullName>
    </submittedName>
</protein>
<keyword evidence="9" id="KW-0508">mRNA splicing</keyword>
<sequence length="411" mass="48058">MPLEERNDVERSNSHSDTPSGRSEHKHSASPYEKHGRRHRVKSGGTREHRKHHKSGLKDRHRVVDDERKVTSKIKSEKTRSVSPEETHSRRGRTDDNSEFEEGDRKHRHIRDDEDERREDYRKRNDGQAERERQEGSRRRSKERYAKEDRTVKQYSRTFGRHGGREQRHSDGGISGKHEFKERKRSMTKALSLVDKKYGLQKRVKGEDDEQAYDRFEQRGTAQWGKDKKETEEAKVEKEKPSFEPSGKLAEDTNTYRGVVVKYNEPSDARKPKLRWRLYPFKGDETLPVLYIHRQSAYLIGRDRRIADLPVDHPSCSKQHAVFQYRLVPVDLDDGTTVKRIRPYIIDLGSANGTYLNGERIEPQRFIELREKDVLRFGFSSREFVLLNEKSNDGNASDTEMPKHSPSSSPG</sequence>
<evidence type="ECO:0000256" key="3">
    <source>
        <dbReference type="ARBA" id="ARBA00022553"/>
    </source>
</evidence>
<dbReference type="GO" id="GO:0008380">
    <property type="term" value="P:RNA splicing"/>
    <property type="evidence" value="ECO:0007669"/>
    <property type="project" value="UniProtKB-KW"/>
</dbReference>
<feature type="region of interest" description="Disordered" evidence="12">
    <location>
        <begin position="390"/>
        <end position="411"/>
    </location>
</feature>
<evidence type="ECO:0000313" key="15">
    <source>
        <dbReference type="WBParaSite" id="PgR134_g011_t01"/>
    </source>
</evidence>
<evidence type="ECO:0000256" key="11">
    <source>
        <dbReference type="ARBA" id="ARBA00055964"/>
    </source>
</evidence>
<dbReference type="InterPro" id="IPR000253">
    <property type="entry name" value="FHA_dom"/>
</dbReference>
<keyword evidence="3" id="KW-0597">Phosphoprotein</keyword>
<feature type="compositionally biased region" description="Basic and acidic residues" evidence="12">
    <location>
        <begin position="163"/>
        <end position="182"/>
    </location>
</feature>
<feature type="domain" description="FHA" evidence="13">
    <location>
        <begin position="298"/>
        <end position="361"/>
    </location>
</feature>
<feature type="region of interest" description="Disordered" evidence="12">
    <location>
        <begin position="205"/>
        <end position="250"/>
    </location>
</feature>
<dbReference type="Gene3D" id="2.60.200.20">
    <property type="match status" value="1"/>
</dbReference>
<feature type="region of interest" description="Disordered" evidence="12">
    <location>
        <begin position="1"/>
        <end position="187"/>
    </location>
</feature>
<dbReference type="InterPro" id="IPR008984">
    <property type="entry name" value="SMAD_FHA_dom_sf"/>
</dbReference>
<keyword evidence="7" id="KW-0175">Coiled coil</keyword>
<dbReference type="FunFam" id="2.60.200.20:FF:000008">
    <property type="entry name" value="smad nuclear-interacting protein 1"/>
    <property type="match status" value="1"/>
</dbReference>
<keyword evidence="8" id="KW-0943">RNA-mediated gene silencing</keyword>
<keyword evidence="14" id="KW-1185">Reference proteome</keyword>
<feature type="compositionally biased region" description="Basic and acidic residues" evidence="12">
    <location>
        <begin position="225"/>
        <end position="242"/>
    </location>
</feature>
<evidence type="ECO:0000256" key="2">
    <source>
        <dbReference type="ARBA" id="ARBA00022499"/>
    </source>
</evidence>
<evidence type="ECO:0000256" key="10">
    <source>
        <dbReference type="ARBA" id="ARBA00023242"/>
    </source>
</evidence>
<keyword evidence="10" id="KW-0539">Nucleus</keyword>
<reference evidence="15 16" key="1">
    <citation type="submission" date="2022-11" db="UniProtKB">
        <authorList>
            <consortium name="WormBaseParasite"/>
        </authorList>
    </citation>
    <scope>IDENTIFICATION</scope>
</reference>
<keyword evidence="2" id="KW-1017">Isopeptide bond</keyword>
<evidence type="ECO:0000313" key="16">
    <source>
        <dbReference type="WBParaSite" id="PgR134_g011_t02"/>
    </source>
</evidence>
<evidence type="ECO:0000313" key="14">
    <source>
        <dbReference type="Proteomes" id="UP000887569"/>
    </source>
</evidence>
<keyword evidence="5" id="KW-0747">Spliceosome</keyword>
<dbReference type="GO" id="GO:0006397">
    <property type="term" value="P:mRNA processing"/>
    <property type="evidence" value="ECO:0007669"/>
    <property type="project" value="UniProtKB-KW"/>
</dbReference>
<proteinExistence type="predicted"/>
<evidence type="ECO:0000256" key="8">
    <source>
        <dbReference type="ARBA" id="ARBA00023158"/>
    </source>
</evidence>
<dbReference type="WBParaSite" id="PgR134_g011_t02">
    <property type="protein sequence ID" value="PgR134_g011_t02"/>
    <property type="gene ID" value="PgR134_g011"/>
</dbReference>
<dbReference type="Proteomes" id="UP000887569">
    <property type="component" value="Unplaced"/>
</dbReference>
<keyword evidence="4" id="KW-0507">mRNA processing</keyword>
<dbReference type="WBParaSite" id="PgR134_g011_t01">
    <property type="protein sequence ID" value="PgR134_g011_t01"/>
    <property type="gene ID" value="PgR134_g011"/>
</dbReference>
<feature type="compositionally biased region" description="Basic and acidic residues" evidence="12">
    <location>
        <begin position="118"/>
        <end position="152"/>
    </location>
</feature>
<evidence type="ECO:0000256" key="5">
    <source>
        <dbReference type="ARBA" id="ARBA00022728"/>
    </source>
</evidence>
<comment type="subcellular location">
    <subcellularLocation>
        <location evidence="1">Nucleus</location>
    </subcellularLocation>
</comment>
<name>A0A915CEI9_PARUN</name>
<dbReference type="SMART" id="SM00240">
    <property type="entry name" value="FHA"/>
    <property type="match status" value="1"/>
</dbReference>
<feature type="compositionally biased region" description="Basic residues" evidence="12">
    <location>
        <begin position="35"/>
        <end position="55"/>
    </location>
</feature>
<evidence type="ECO:0000256" key="4">
    <source>
        <dbReference type="ARBA" id="ARBA00022664"/>
    </source>
</evidence>
<feature type="compositionally biased region" description="Basic and acidic residues" evidence="12">
    <location>
        <begin position="1"/>
        <end position="14"/>
    </location>
</feature>
<accession>A0A915CEI9</accession>
<evidence type="ECO:0000256" key="6">
    <source>
        <dbReference type="ARBA" id="ARBA00022843"/>
    </source>
</evidence>
<keyword evidence="6" id="KW-0832">Ubl conjugation</keyword>
<dbReference type="GO" id="GO:0005681">
    <property type="term" value="C:spliceosomal complex"/>
    <property type="evidence" value="ECO:0007669"/>
    <property type="project" value="UniProtKB-KW"/>
</dbReference>
<organism evidence="14 16">
    <name type="scientific">Parascaris univalens</name>
    <name type="common">Nematode worm</name>
    <dbReference type="NCBI Taxonomy" id="6257"/>
    <lineage>
        <taxon>Eukaryota</taxon>
        <taxon>Metazoa</taxon>
        <taxon>Ecdysozoa</taxon>
        <taxon>Nematoda</taxon>
        <taxon>Chromadorea</taxon>
        <taxon>Rhabditida</taxon>
        <taxon>Spirurina</taxon>
        <taxon>Ascaridomorpha</taxon>
        <taxon>Ascaridoidea</taxon>
        <taxon>Ascarididae</taxon>
        <taxon>Parascaris</taxon>
    </lineage>
</organism>
<evidence type="ECO:0000256" key="1">
    <source>
        <dbReference type="ARBA" id="ARBA00004123"/>
    </source>
</evidence>